<evidence type="ECO:0000256" key="2">
    <source>
        <dbReference type="SAM" id="SignalP"/>
    </source>
</evidence>
<evidence type="ECO:0000313" key="4">
    <source>
        <dbReference type="Proteomes" id="UP000620366"/>
    </source>
</evidence>
<evidence type="ECO:0000313" key="3">
    <source>
        <dbReference type="EMBL" id="MBC8536692.1"/>
    </source>
</evidence>
<keyword evidence="4" id="KW-1185">Reference proteome</keyword>
<feature type="compositionally biased region" description="Polar residues" evidence="1">
    <location>
        <begin position="51"/>
        <end position="65"/>
    </location>
</feature>
<dbReference type="Proteomes" id="UP000620366">
    <property type="component" value="Unassembled WGS sequence"/>
</dbReference>
<feature type="signal peptide" evidence="2">
    <location>
        <begin position="1"/>
        <end position="23"/>
    </location>
</feature>
<sequence>MKRFMSIALVLAMVLSLALLGCARDNTDDPNAGNQNPNADNPQVPDDPGASTPNPDSNVTPGNSADLNVLKPVKIVKWITPGKEFTGSYEQNGVEKTITVAIDDVTELFDAMNAKIDQWSDDLFMENSSVEVHYGLSDGVTLPDRITAARLVMVGEK</sequence>
<evidence type="ECO:0000256" key="1">
    <source>
        <dbReference type="SAM" id="MobiDB-lite"/>
    </source>
</evidence>
<keyword evidence="2" id="KW-0732">Signal</keyword>
<dbReference type="EMBL" id="JACRSP010000003">
    <property type="protein sequence ID" value="MBC8536692.1"/>
    <property type="molecule type" value="Genomic_DNA"/>
</dbReference>
<protein>
    <submittedName>
        <fullName evidence="3">Uncharacterized protein</fullName>
    </submittedName>
</protein>
<organism evidence="3 4">
    <name type="scientific">Feifania hominis</name>
    <dbReference type="NCBI Taxonomy" id="2763660"/>
    <lineage>
        <taxon>Bacteria</taxon>
        <taxon>Bacillati</taxon>
        <taxon>Bacillota</taxon>
        <taxon>Clostridia</taxon>
        <taxon>Eubacteriales</taxon>
        <taxon>Feifaniaceae</taxon>
        <taxon>Feifania</taxon>
    </lineage>
</organism>
<dbReference type="PROSITE" id="PS51257">
    <property type="entry name" value="PROKAR_LIPOPROTEIN"/>
    <property type="match status" value="1"/>
</dbReference>
<gene>
    <name evidence="3" type="ORF">H8695_08345</name>
</gene>
<accession>A0A926DF50</accession>
<dbReference type="RefSeq" id="WP_249300528.1">
    <property type="nucleotide sequence ID" value="NZ_JACRSP010000003.1"/>
</dbReference>
<feature type="chain" id="PRO_5036974898" evidence="2">
    <location>
        <begin position="24"/>
        <end position="157"/>
    </location>
</feature>
<comment type="caution">
    <text evidence="3">The sequence shown here is derived from an EMBL/GenBank/DDBJ whole genome shotgun (WGS) entry which is preliminary data.</text>
</comment>
<feature type="compositionally biased region" description="Polar residues" evidence="1">
    <location>
        <begin position="32"/>
        <end position="41"/>
    </location>
</feature>
<proteinExistence type="predicted"/>
<feature type="region of interest" description="Disordered" evidence="1">
    <location>
        <begin position="28"/>
        <end position="65"/>
    </location>
</feature>
<name>A0A926DF50_9FIRM</name>
<reference evidence="3" key="1">
    <citation type="submission" date="2020-08" db="EMBL/GenBank/DDBJ databases">
        <title>Genome public.</title>
        <authorList>
            <person name="Liu C."/>
            <person name="Sun Q."/>
        </authorList>
    </citation>
    <scope>NUCLEOTIDE SEQUENCE</scope>
    <source>
        <strain evidence="3">BX7</strain>
    </source>
</reference>
<dbReference type="AlphaFoldDB" id="A0A926DF50"/>